<protein>
    <recommendedName>
        <fullName evidence="1">Co-chaperone DjlA N-terminal domain-containing protein</fullName>
    </recommendedName>
</protein>
<dbReference type="InterPro" id="IPR029024">
    <property type="entry name" value="TerB-like"/>
</dbReference>
<evidence type="ECO:0000259" key="1">
    <source>
        <dbReference type="Pfam" id="PF05099"/>
    </source>
</evidence>
<dbReference type="SUPFAM" id="SSF158682">
    <property type="entry name" value="TerB-like"/>
    <property type="match status" value="1"/>
</dbReference>
<dbReference type="AlphaFoldDB" id="A0A6J4I9F8"/>
<dbReference type="Gene3D" id="1.10.3680.10">
    <property type="entry name" value="TerB-like"/>
    <property type="match status" value="1"/>
</dbReference>
<gene>
    <name evidence="2" type="ORF">AVDCRST_MAG04-1846</name>
</gene>
<feature type="domain" description="Co-chaperone DjlA N-terminal" evidence="1">
    <location>
        <begin position="12"/>
        <end position="114"/>
    </location>
</feature>
<name>A0A6J4I9F8_9PROT</name>
<dbReference type="InterPro" id="IPR007791">
    <property type="entry name" value="DjlA_N"/>
</dbReference>
<dbReference type="CDD" id="cd07176">
    <property type="entry name" value="terB"/>
    <property type="match status" value="1"/>
</dbReference>
<evidence type="ECO:0000313" key="2">
    <source>
        <dbReference type="EMBL" id="CAA9245768.1"/>
    </source>
</evidence>
<dbReference type="EMBL" id="CADCTL010000126">
    <property type="protein sequence ID" value="CAA9245768.1"/>
    <property type="molecule type" value="Genomic_DNA"/>
</dbReference>
<reference evidence="2" key="1">
    <citation type="submission" date="2020-02" db="EMBL/GenBank/DDBJ databases">
        <authorList>
            <person name="Meier V. D."/>
        </authorList>
    </citation>
    <scope>NUCLEOTIDE SEQUENCE</scope>
    <source>
        <strain evidence="2">AVDCRST_MAG04</strain>
    </source>
</reference>
<proteinExistence type="predicted"/>
<dbReference type="Pfam" id="PF05099">
    <property type="entry name" value="TerB"/>
    <property type="match status" value="1"/>
</dbReference>
<sequence>MLNAAPRFKPQEALVCAMVLMAASDRQMSDAELAMMSRLVQELPAFSDFHPSEIANVTETCLGLLNQTDGIEAACTLIRDALPTRLRETAYLLACEVAAADGDLTQEELQFLQDFRIGMDLDRLIAGAIERAARARYQVI</sequence>
<organism evidence="2">
    <name type="scientific">uncultured Acetobacteraceae bacterium</name>
    <dbReference type="NCBI Taxonomy" id="169975"/>
    <lineage>
        <taxon>Bacteria</taxon>
        <taxon>Pseudomonadati</taxon>
        <taxon>Pseudomonadota</taxon>
        <taxon>Alphaproteobacteria</taxon>
        <taxon>Acetobacterales</taxon>
        <taxon>Acetobacteraceae</taxon>
        <taxon>environmental samples</taxon>
    </lineage>
</organism>
<accession>A0A6J4I9F8</accession>